<evidence type="ECO:0000313" key="2">
    <source>
        <dbReference type="EMBL" id="AMY08014.1"/>
    </source>
</evidence>
<protein>
    <submittedName>
        <fullName evidence="2">CDP-alcohol phosphatidyltransferase</fullName>
    </submittedName>
</protein>
<dbReference type="KEGG" id="abac:LuPra_01202"/>
<gene>
    <name evidence="2" type="ORF">LuPra_01202</name>
</gene>
<dbReference type="GO" id="GO:0016020">
    <property type="term" value="C:membrane"/>
    <property type="evidence" value="ECO:0007669"/>
    <property type="project" value="InterPro"/>
</dbReference>
<sequence>MSVTTVPAPAGTHARQNASPLAAVEKRLLVWIAQRLPRAIGSDHLTLLGLLSMLGVGLAFAASSRDSRLLYLVPVLLALNWFGDSLDGTVARVRNRQRPRYGYYVDHVVDIVGAVALFSGLALSGGMAPLLAMALLVAYLAAMAEVFLATHVTRVFRLASFGFGPTELRIVLAAGALALVGRPTVGVPGVGRVALFDLGGFIATAGIVCAFMFSAVRTALALAREERIAP</sequence>
<proteinExistence type="predicted"/>
<reference evidence="2 3" key="1">
    <citation type="journal article" date="2016" name="Genome Announc.">
        <title>First Complete Genome Sequence of a Subdivision 6 Acidobacterium Strain.</title>
        <authorList>
            <person name="Huang S."/>
            <person name="Vieira S."/>
            <person name="Bunk B."/>
            <person name="Riedel T."/>
            <person name="Sproer C."/>
            <person name="Overmann J."/>
        </authorList>
    </citation>
    <scope>NUCLEOTIDE SEQUENCE [LARGE SCALE GENOMIC DNA]</scope>
    <source>
        <strain evidence="3">DSM 100886 HEG_-6_39</strain>
    </source>
</reference>
<dbReference type="EMBL" id="CP015136">
    <property type="protein sequence ID" value="AMY08014.1"/>
    <property type="molecule type" value="Genomic_DNA"/>
</dbReference>
<dbReference type="GO" id="GO:0008654">
    <property type="term" value="P:phospholipid biosynthetic process"/>
    <property type="evidence" value="ECO:0007669"/>
    <property type="project" value="InterPro"/>
</dbReference>
<dbReference type="STRING" id="1855912.LuPra_01202"/>
<reference evidence="3" key="2">
    <citation type="submission" date="2016-04" db="EMBL/GenBank/DDBJ databases">
        <title>First Complete Genome Sequence of a Subdivision 6 Acidobacterium.</title>
        <authorList>
            <person name="Huang S."/>
            <person name="Vieira S."/>
            <person name="Bunk B."/>
            <person name="Riedel T."/>
            <person name="Sproeer C."/>
            <person name="Overmann J."/>
        </authorList>
    </citation>
    <scope>NUCLEOTIDE SEQUENCE [LARGE SCALE GENOMIC DNA]</scope>
    <source>
        <strain evidence="3">DSM 100886 HEG_-6_39</strain>
    </source>
</reference>
<name>A0A143PJQ7_LUTPR</name>
<dbReference type="Proteomes" id="UP000076079">
    <property type="component" value="Chromosome"/>
</dbReference>
<keyword evidence="2" id="KW-0808">Transferase</keyword>
<evidence type="ECO:0000256" key="1">
    <source>
        <dbReference type="SAM" id="Phobius"/>
    </source>
</evidence>
<keyword evidence="1" id="KW-0812">Transmembrane</keyword>
<dbReference type="Pfam" id="PF01066">
    <property type="entry name" value="CDP-OH_P_transf"/>
    <property type="match status" value="1"/>
</dbReference>
<keyword evidence="1" id="KW-1133">Transmembrane helix</keyword>
<dbReference type="AlphaFoldDB" id="A0A143PJQ7"/>
<feature type="transmembrane region" description="Helical" evidence="1">
    <location>
        <begin position="103"/>
        <end position="124"/>
    </location>
</feature>
<dbReference type="InterPro" id="IPR000462">
    <property type="entry name" value="CDP-OH_P_trans"/>
</dbReference>
<evidence type="ECO:0000313" key="3">
    <source>
        <dbReference type="Proteomes" id="UP000076079"/>
    </source>
</evidence>
<dbReference type="InterPro" id="IPR043130">
    <property type="entry name" value="CDP-OH_PTrfase_TM_dom"/>
</dbReference>
<feature type="transmembrane region" description="Helical" evidence="1">
    <location>
        <begin position="161"/>
        <end position="181"/>
    </location>
</feature>
<dbReference type="GO" id="GO:0016780">
    <property type="term" value="F:phosphotransferase activity, for other substituted phosphate groups"/>
    <property type="evidence" value="ECO:0007669"/>
    <property type="project" value="InterPro"/>
</dbReference>
<organism evidence="2 3">
    <name type="scientific">Luteitalea pratensis</name>
    <dbReference type="NCBI Taxonomy" id="1855912"/>
    <lineage>
        <taxon>Bacteria</taxon>
        <taxon>Pseudomonadati</taxon>
        <taxon>Acidobacteriota</taxon>
        <taxon>Vicinamibacteria</taxon>
        <taxon>Vicinamibacterales</taxon>
        <taxon>Vicinamibacteraceae</taxon>
        <taxon>Luteitalea</taxon>
    </lineage>
</organism>
<dbReference type="RefSeq" id="WP_110169893.1">
    <property type="nucleotide sequence ID" value="NZ_CP015136.1"/>
</dbReference>
<feature type="transmembrane region" description="Helical" evidence="1">
    <location>
        <begin position="130"/>
        <end position="149"/>
    </location>
</feature>
<dbReference type="PATRIC" id="fig|1813736.3.peg.1246"/>
<keyword evidence="3" id="KW-1185">Reference proteome</keyword>
<feature type="transmembrane region" description="Helical" evidence="1">
    <location>
        <begin position="201"/>
        <end position="223"/>
    </location>
</feature>
<keyword evidence="1" id="KW-0472">Membrane</keyword>
<dbReference type="Gene3D" id="1.20.120.1760">
    <property type="match status" value="1"/>
</dbReference>
<dbReference type="OrthoDB" id="116551at2"/>
<accession>A0A143PJQ7</accession>
<feature type="transmembrane region" description="Helical" evidence="1">
    <location>
        <begin position="45"/>
        <end position="63"/>
    </location>
</feature>